<dbReference type="Pfam" id="PF00092">
    <property type="entry name" value="VWA"/>
    <property type="match status" value="1"/>
</dbReference>
<evidence type="ECO:0000313" key="4">
    <source>
        <dbReference type="Proteomes" id="UP001595478"/>
    </source>
</evidence>
<dbReference type="Gene3D" id="3.40.50.410">
    <property type="entry name" value="von Willebrand factor, type A domain"/>
    <property type="match status" value="1"/>
</dbReference>
<keyword evidence="1" id="KW-0472">Membrane</keyword>
<dbReference type="PANTHER" id="PTHR22550:SF18">
    <property type="entry name" value="VWFA DOMAIN-CONTAINING PROTEIN"/>
    <property type="match status" value="1"/>
</dbReference>
<name>A0ABV7FSR7_9ALTE</name>
<reference evidence="4" key="1">
    <citation type="journal article" date="2019" name="Int. J. Syst. Evol. Microbiol.">
        <title>The Global Catalogue of Microorganisms (GCM) 10K type strain sequencing project: providing services to taxonomists for standard genome sequencing and annotation.</title>
        <authorList>
            <consortium name="The Broad Institute Genomics Platform"/>
            <consortium name="The Broad Institute Genome Sequencing Center for Infectious Disease"/>
            <person name="Wu L."/>
            <person name="Ma J."/>
        </authorList>
    </citation>
    <scope>NUCLEOTIDE SEQUENCE [LARGE SCALE GENOMIC DNA]</scope>
    <source>
        <strain evidence="4">KCTC 52473</strain>
    </source>
</reference>
<dbReference type="InterPro" id="IPR036465">
    <property type="entry name" value="vWFA_dom_sf"/>
</dbReference>
<dbReference type="InterPro" id="IPR050768">
    <property type="entry name" value="UPF0353/GerABKA_families"/>
</dbReference>
<dbReference type="CDD" id="cd01467">
    <property type="entry name" value="vWA_BatA_type"/>
    <property type="match status" value="1"/>
</dbReference>
<dbReference type="RefSeq" id="WP_376921497.1">
    <property type="nucleotide sequence ID" value="NZ_JBHRSW010000050.1"/>
</dbReference>
<feature type="domain" description="VWFA" evidence="2">
    <location>
        <begin position="90"/>
        <end position="281"/>
    </location>
</feature>
<dbReference type="SUPFAM" id="SSF53300">
    <property type="entry name" value="vWA-like"/>
    <property type="match status" value="1"/>
</dbReference>
<feature type="transmembrane region" description="Helical" evidence="1">
    <location>
        <begin position="56"/>
        <end position="73"/>
    </location>
</feature>
<feature type="transmembrane region" description="Helical" evidence="1">
    <location>
        <begin position="6"/>
        <end position="23"/>
    </location>
</feature>
<sequence length="330" mass="36301">MFEFLWPYVFFVLPLPLLVYKLFPAKKNAQNNAALRVPFPISLDNKTIEKSSGKTLPLLAIALVWICLVAASARPQWLGEPIAIPVEGRDLMLAVDLSGSMKARDMVVNGQAVNRLSMIKYVLSDFISRRVGDRLGLILFADTAYLQAPLTFDRETVETLLNESVIGLVGDNTAIGDAIGLAVKRFRQREKSNRVLIVLTDGRNTAGNISPEQALTLAKDNQVSIYTIGVGGNQRDMFGFSMPSSGANFDEGTLKLIAEETGGQFFKANDTESLISIYQQLDALEPIEDGTQQLRPQTALYYIPLAIGLFISVILATFSLLSAFYKRNSN</sequence>
<proteinExistence type="predicted"/>
<feature type="transmembrane region" description="Helical" evidence="1">
    <location>
        <begin position="301"/>
        <end position="325"/>
    </location>
</feature>
<keyword evidence="1" id="KW-1133">Transmembrane helix</keyword>
<comment type="caution">
    <text evidence="3">The sequence shown here is derived from an EMBL/GenBank/DDBJ whole genome shotgun (WGS) entry which is preliminary data.</text>
</comment>
<protein>
    <submittedName>
        <fullName evidence="3">VWA domain-containing protein</fullName>
    </submittedName>
</protein>
<dbReference type="PROSITE" id="PS50234">
    <property type="entry name" value="VWFA"/>
    <property type="match status" value="1"/>
</dbReference>
<keyword evidence="4" id="KW-1185">Reference proteome</keyword>
<organism evidence="3 4">
    <name type="scientific">Agaribacter flavus</name>
    <dbReference type="NCBI Taxonomy" id="1902781"/>
    <lineage>
        <taxon>Bacteria</taxon>
        <taxon>Pseudomonadati</taxon>
        <taxon>Pseudomonadota</taxon>
        <taxon>Gammaproteobacteria</taxon>
        <taxon>Alteromonadales</taxon>
        <taxon>Alteromonadaceae</taxon>
        <taxon>Agaribacter</taxon>
    </lineage>
</organism>
<keyword evidence="1" id="KW-0812">Transmembrane</keyword>
<dbReference type="PANTHER" id="PTHR22550">
    <property type="entry name" value="SPORE GERMINATION PROTEIN"/>
    <property type="match status" value="1"/>
</dbReference>
<evidence type="ECO:0000259" key="2">
    <source>
        <dbReference type="PROSITE" id="PS50234"/>
    </source>
</evidence>
<dbReference type="InterPro" id="IPR002035">
    <property type="entry name" value="VWF_A"/>
</dbReference>
<evidence type="ECO:0000313" key="3">
    <source>
        <dbReference type="EMBL" id="MFC3123377.1"/>
    </source>
</evidence>
<accession>A0ABV7FSR7</accession>
<dbReference type="Proteomes" id="UP001595478">
    <property type="component" value="Unassembled WGS sequence"/>
</dbReference>
<dbReference type="SMART" id="SM00327">
    <property type="entry name" value="VWA"/>
    <property type="match status" value="1"/>
</dbReference>
<gene>
    <name evidence="3" type="ORF">ACFOHL_17295</name>
</gene>
<dbReference type="EMBL" id="JBHRSW010000050">
    <property type="protein sequence ID" value="MFC3123377.1"/>
    <property type="molecule type" value="Genomic_DNA"/>
</dbReference>
<dbReference type="InterPro" id="IPR033881">
    <property type="entry name" value="vWA_BatA_type"/>
</dbReference>
<evidence type="ECO:0000256" key="1">
    <source>
        <dbReference type="SAM" id="Phobius"/>
    </source>
</evidence>